<dbReference type="InterPro" id="IPR012000">
    <property type="entry name" value="Thiamin_PyroP_enz_cen_dom"/>
</dbReference>
<dbReference type="InterPro" id="IPR012001">
    <property type="entry name" value="Thiamin_PyroP_enz_TPP-bd_dom"/>
</dbReference>
<dbReference type="HOGENOM" id="CLU_013748_1_2_1"/>
<dbReference type="GO" id="GO:0009097">
    <property type="term" value="P:isoleucine biosynthetic process"/>
    <property type="evidence" value="ECO:0007669"/>
    <property type="project" value="UniProtKB-UniPathway"/>
</dbReference>
<dbReference type="InterPro" id="IPR011766">
    <property type="entry name" value="TPP_enzyme_TPP-bd"/>
</dbReference>
<dbReference type="InterPro" id="IPR029035">
    <property type="entry name" value="DHS-like_NAD/FAD-binding_dom"/>
</dbReference>
<dbReference type="InterPro" id="IPR012846">
    <property type="entry name" value="Acetolactate_synth_lsu"/>
</dbReference>
<evidence type="ECO:0000256" key="10">
    <source>
        <dbReference type="ARBA" id="ARBA00023052"/>
    </source>
</evidence>
<dbReference type="NCBIfam" id="TIGR00118">
    <property type="entry name" value="acolac_lg"/>
    <property type="match status" value="1"/>
</dbReference>
<evidence type="ECO:0000259" key="14">
    <source>
        <dbReference type="Pfam" id="PF00205"/>
    </source>
</evidence>
<evidence type="ECO:0000256" key="5">
    <source>
        <dbReference type="ARBA" id="ARBA00022605"/>
    </source>
</evidence>
<reference evidence="17 18" key="1">
    <citation type="submission" date="2014-04" db="EMBL/GenBank/DDBJ databases">
        <authorList>
            <consortium name="DOE Joint Genome Institute"/>
            <person name="Kuo A."/>
            <person name="Kohler A."/>
            <person name="Nagy L.G."/>
            <person name="Floudas D."/>
            <person name="Copeland A."/>
            <person name="Barry K.W."/>
            <person name="Cichocki N."/>
            <person name="Veneault-Fourrey C."/>
            <person name="LaButti K."/>
            <person name="Lindquist E.A."/>
            <person name="Lipzen A."/>
            <person name="Lundell T."/>
            <person name="Morin E."/>
            <person name="Murat C."/>
            <person name="Sun H."/>
            <person name="Tunlid A."/>
            <person name="Henrissat B."/>
            <person name="Grigoriev I.V."/>
            <person name="Hibbett D.S."/>
            <person name="Martin F."/>
            <person name="Nordberg H.P."/>
            <person name="Cantor M.N."/>
            <person name="Hua S.X."/>
        </authorList>
    </citation>
    <scope>NUCLEOTIDE SEQUENCE [LARGE SCALE GENOMIC DNA]</scope>
    <source>
        <strain evidence="17 18">LaAM-08-1</strain>
    </source>
</reference>
<comment type="pathway">
    <text evidence="2 13">Amino-acid biosynthesis; L-isoleucine biosynthesis; L-isoleucine from 2-oxobutanoate: step 1/4.</text>
</comment>
<dbReference type="GO" id="GO:0003984">
    <property type="term" value="F:acetolactate synthase activity"/>
    <property type="evidence" value="ECO:0007669"/>
    <property type="project" value="UniProtKB-EC"/>
</dbReference>
<feature type="domain" description="Thiamine pyrophosphate enzyme N-terminal TPP-binding" evidence="16">
    <location>
        <begin position="71"/>
        <end position="185"/>
    </location>
</feature>
<reference evidence="18" key="2">
    <citation type="submission" date="2015-01" db="EMBL/GenBank/DDBJ databases">
        <title>Evolutionary Origins and Diversification of the Mycorrhizal Mutualists.</title>
        <authorList>
            <consortium name="DOE Joint Genome Institute"/>
            <consortium name="Mycorrhizal Genomics Consortium"/>
            <person name="Kohler A."/>
            <person name="Kuo A."/>
            <person name="Nagy L.G."/>
            <person name="Floudas D."/>
            <person name="Copeland A."/>
            <person name="Barry K.W."/>
            <person name="Cichocki N."/>
            <person name="Veneault-Fourrey C."/>
            <person name="LaButti K."/>
            <person name="Lindquist E.A."/>
            <person name="Lipzen A."/>
            <person name="Lundell T."/>
            <person name="Morin E."/>
            <person name="Murat C."/>
            <person name="Riley R."/>
            <person name="Ohm R."/>
            <person name="Sun H."/>
            <person name="Tunlid A."/>
            <person name="Henrissat B."/>
            <person name="Grigoriev I.V."/>
            <person name="Hibbett D.S."/>
            <person name="Martin F."/>
        </authorList>
    </citation>
    <scope>NUCLEOTIDE SEQUENCE [LARGE SCALE GENOMIC DNA]</scope>
    <source>
        <strain evidence="18">LaAM-08-1</strain>
    </source>
</reference>
<gene>
    <name evidence="17" type="ORF">K443DRAFT_90107</name>
</gene>
<evidence type="ECO:0000259" key="15">
    <source>
        <dbReference type="Pfam" id="PF02775"/>
    </source>
</evidence>
<comment type="cofactor">
    <cofactor evidence="13">
        <name>thiamine diphosphate</name>
        <dbReference type="ChEBI" id="CHEBI:58937"/>
    </cofactor>
    <text evidence="13">Binds 1 thiamine pyrophosphate per subunit.</text>
</comment>
<proteinExistence type="inferred from homology"/>
<evidence type="ECO:0000256" key="6">
    <source>
        <dbReference type="ARBA" id="ARBA00022679"/>
    </source>
</evidence>
<dbReference type="Gene3D" id="3.40.50.970">
    <property type="match status" value="2"/>
</dbReference>
<keyword evidence="18" id="KW-1185">Reference proteome</keyword>
<dbReference type="AlphaFoldDB" id="A0A0C9Y7A6"/>
<evidence type="ECO:0000256" key="3">
    <source>
        <dbReference type="ARBA" id="ARBA00005025"/>
    </source>
</evidence>
<evidence type="ECO:0000259" key="16">
    <source>
        <dbReference type="Pfam" id="PF02776"/>
    </source>
</evidence>
<dbReference type="FunFam" id="3.40.50.970:FF:000053">
    <property type="entry name" value="Acetolactate synthase, mitochondrial"/>
    <property type="match status" value="1"/>
</dbReference>
<dbReference type="FunFam" id="3.40.50.970:FF:000007">
    <property type="entry name" value="Acetolactate synthase"/>
    <property type="match status" value="1"/>
</dbReference>
<dbReference type="GO" id="GO:0000287">
    <property type="term" value="F:magnesium ion binding"/>
    <property type="evidence" value="ECO:0007669"/>
    <property type="project" value="UniProtKB-UniRule"/>
</dbReference>
<keyword evidence="7 13" id="KW-0479">Metal-binding</keyword>
<dbReference type="Pfam" id="PF02775">
    <property type="entry name" value="TPP_enzyme_C"/>
    <property type="match status" value="1"/>
</dbReference>
<keyword evidence="9" id="KW-0809">Transit peptide</keyword>
<protein>
    <recommendedName>
        <fullName evidence="13">Acetolactate synthase</fullName>
        <ecNumber evidence="13">2.2.1.6</ecNumber>
    </recommendedName>
</protein>
<keyword evidence="12 13" id="KW-0100">Branched-chain amino acid biosynthesis</keyword>
<keyword evidence="5 13" id="KW-0028">Amino-acid biosynthesis</keyword>
<evidence type="ECO:0000256" key="1">
    <source>
        <dbReference type="ARBA" id="ARBA00004173"/>
    </source>
</evidence>
<evidence type="ECO:0000313" key="17">
    <source>
        <dbReference type="EMBL" id="KIK06097.1"/>
    </source>
</evidence>
<comment type="catalytic activity">
    <reaction evidence="13">
        <text>2 pyruvate + H(+) = (2S)-2-acetolactate + CO2</text>
        <dbReference type="Rhea" id="RHEA:25249"/>
        <dbReference type="ChEBI" id="CHEBI:15361"/>
        <dbReference type="ChEBI" id="CHEBI:15378"/>
        <dbReference type="ChEBI" id="CHEBI:16526"/>
        <dbReference type="ChEBI" id="CHEBI:58476"/>
        <dbReference type="EC" id="2.2.1.6"/>
    </reaction>
</comment>
<name>A0A0C9Y7A6_9AGAR</name>
<dbReference type="Pfam" id="PF00205">
    <property type="entry name" value="TPP_enzyme_M"/>
    <property type="match status" value="1"/>
</dbReference>
<evidence type="ECO:0000256" key="9">
    <source>
        <dbReference type="ARBA" id="ARBA00022946"/>
    </source>
</evidence>
<dbReference type="PANTHER" id="PTHR18968:SF13">
    <property type="entry name" value="ACETOLACTATE SYNTHASE CATALYTIC SUBUNIT, MITOCHONDRIAL"/>
    <property type="match status" value="1"/>
</dbReference>
<feature type="domain" description="Thiamine pyrophosphate enzyme central" evidence="14">
    <location>
        <begin position="270"/>
        <end position="414"/>
    </location>
</feature>
<dbReference type="CDD" id="cd02015">
    <property type="entry name" value="TPP_AHAS"/>
    <property type="match status" value="1"/>
</dbReference>
<dbReference type="UniPathway" id="UPA00047">
    <property type="reaction ID" value="UER00055"/>
</dbReference>
<keyword evidence="6 13" id="KW-0808">Transferase</keyword>
<dbReference type="PROSITE" id="PS00187">
    <property type="entry name" value="TPP_ENZYMES"/>
    <property type="match status" value="1"/>
</dbReference>
<keyword evidence="8 13" id="KW-0460">Magnesium</keyword>
<sequence length="668" mass="72221">MVEAKSRVREHARNISRSTVSNAMAAPAIRSNPAPGFQQLPPSKKVKLPSPMYGPGPEPNAPLDHTFVGLTGGQIFHEMMLRHGVKHIFGYPGGAILPVFDAIYNSPHFDFVLPRHEQGAGHMAEGYARVSGLPGVVLVTSGPGATNVVTPMQDALSDGVPLVVFSGQVATSAIGSDAFQEADIVGISRSCTKWNVMVKDMSELPRRINEAFKIATSGRPGPVLVDLPKDVTAGILRTPLPYKATTPGVNLGLPTNPLQIQDPPVDATLIRQAAALINQAQRPLIYAGNGVLSSPMGPKLLAQLVERGNIPVCTTLQGLGAFDETNEKSLHMLGMHGSAYANLAMQQADVIIALGARFDDRVTGKIDTFAPAARLAAQQGRGGIIHFEIQPKNINKVIEAQIPILGDVVQNLASLVPLMKSSPREEWLTDIKEWKTNYPFTYVKSAKGEKMKPQEVIEELDNQTKNIKDEIIVATGVGQHQMWAAQHFRWKHPRSMVTSGGLGTMGFGLPASIGAKVAAPHKTVIDIDGDASFSMTAMELATASQYGIGVKVLILNNEFQGMVLQWQDLFYEKRYSHTKMTNPDFVMLAKAMGVYAIRVESSEELPAKMKEFLEYDGSKPILMECVVEKDEHVFPMVAAGKALHEQLLHPSLAGVVARAAAKDKARSP</sequence>
<dbReference type="EMBL" id="KN838555">
    <property type="protein sequence ID" value="KIK06097.1"/>
    <property type="molecule type" value="Genomic_DNA"/>
</dbReference>
<dbReference type="EC" id="2.2.1.6" evidence="13"/>
<dbReference type="UniPathway" id="UPA00049">
    <property type="reaction ID" value="UER00059"/>
</dbReference>
<keyword evidence="10 13" id="KW-0786">Thiamine pyrophosphate</keyword>
<dbReference type="InterPro" id="IPR029061">
    <property type="entry name" value="THDP-binding"/>
</dbReference>
<dbReference type="PANTHER" id="PTHR18968">
    <property type="entry name" value="THIAMINE PYROPHOSPHATE ENZYMES"/>
    <property type="match status" value="1"/>
</dbReference>
<dbReference type="SUPFAM" id="SSF52467">
    <property type="entry name" value="DHS-like NAD/FAD-binding domain"/>
    <property type="match status" value="1"/>
</dbReference>
<dbReference type="Gene3D" id="3.40.50.1220">
    <property type="entry name" value="TPP-binding domain"/>
    <property type="match status" value="1"/>
</dbReference>
<keyword evidence="11" id="KW-0496">Mitochondrion</keyword>
<dbReference type="STRING" id="1095629.A0A0C9Y7A6"/>
<dbReference type="SUPFAM" id="SSF52518">
    <property type="entry name" value="Thiamin diphosphate-binding fold (THDP-binding)"/>
    <property type="match status" value="2"/>
</dbReference>
<dbReference type="GO" id="GO:0050660">
    <property type="term" value="F:flavin adenine dinucleotide binding"/>
    <property type="evidence" value="ECO:0007669"/>
    <property type="project" value="InterPro"/>
</dbReference>
<dbReference type="Proteomes" id="UP000054477">
    <property type="component" value="Unassembled WGS sequence"/>
</dbReference>
<evidence type="ECO:0000313" key="18">
    <source>
        <dbReference type="Proteomes" id="UP000054477"/>
    </source>
</evidence>
<evidence type="ECO:0000256" key="4">
    <source>
        <dbReference type="ARBA" id="ARBA00007812"/>
    </source>
</evidence>
<feature type="domain" description="Thiamine pyrophosphate enzyme TPP-binding" evidence="15">
    <location>
        <begin position="476"/>
        <end position="618"/>
    </location>
</feature>
<evidence type="ECO:0000256" key="11">
    <source>
        <dbReference type="ARBA" id="ARBA00023128"/>
    </source>
</evidence>
<dbReference type="Pfam" id="PF02776">
    <property type="entry name" value="TPP_enzyme_N"/>
    <property type="match status" value="1"/>
</dbReference>
<evidence type="ECO:0000256" key="8">
    <source>
        <dbReference type="ARBA" id="ARBA00022842"/>
    </source>
</evidence>
<evidence type="ECO:0000256" key="13">
    <source>
        <dbReference type="RuleBase" id="RU003591"/>
    </source>
</evidence>
<dbReference type="GO" id="GO:0005948">
    <property type="term" value="C:acetolactate synthase complex"/>
    <property type="evidence" value="ECO:0007669"/>
    <property type="project" value="TreeGrafter"/>
</dbReference>
<evidence type="ECO:0000256" key="7">
    <source>
        <dbReference type="ARBA" id="ARBA00022723"/>
    </source>
</evidence>
<comment type="similarity">
    <text evidence="4 13">Belongs to the TPP enzyme family.</text>
</comment>
<dbReference type="CDD" id="cd07035">
    <property type="entry name" value="TPP_PYR_POX_like"/>
    <property type="match status" value="1"/>
</dbReference>
<comment type="subcellular location">
    <subcellularLocation>
        <location evidence="1">Mitochondrion</location>
    </subcellularLocation>
</comment>
<dbReference type="FunFam" id="3.40.50.1220:FF:000008">
    <property type="entry name" value="Acetolactate synthase"/>
    <property type="match status" value="1"/>
</dbReference>
<evidence type="ECO:0000256" key="12">
    <source>
        <dbReference type="ARBA" id="ARBA00023304"/>
    </source>
</evidence>
<dbReference type="GO" id="GO:0030976">
    <property type="term" value="F:thiamine pyrophosphate binding"/>
    <property type="evidence" value="ECO:0007669"/>
    <property type="project" value="UniProtKB-UniRule"/>
</dbReference>
<accession>A0A0C9Y7A6</accession>
<dbReference type="InterPro" id="IPR045229">
    <property type="entry name" value="TPP_enz"/>
</dbReference>
<organism evidence="17 18">
    <name type="scientific">Laccaria amethystina LaAM-08-1</name>
    <dbReference type="NCBI Taxonomy" id="1095629"/>
    <lineage>
        <taxon>Eukaryota</taxon>
        <taxon>Fungi</taxon>
        <taxon>Dikarya</taxon>
        <taxon>Basidiomycota</taxon>
        <taxon>Agaricomycotina</taxon>
        <taxon>Agaricomycetes</taxon>
        <taxon>Agaricomycetidae</taxon>
        <taxon>Agaricales</taxon>
        <taxon>Agaricineae</taxon>
        <taxon>Hydnangiaceae</taxon>
        <taxon>Laccaria</taxon>
    </lineage>
</organism>
<dbReference type="InterPro" id="IPR039368">
    <property type="entry name" value="AHAS_TPP"/>
</dbReference>
<comment type="pathway">
    <text evidence="3 13">Amino-acid biosynthesis; L-valine biosynthesis; L-valine from pyruvate: step 1/4.</text>
</comment>
<dbReference type="GO" id="GO:0009099">
    <property type="term" value="P:L-valine biosynthetic process"/>
    <property type="evidence" value="ECO:0007669"/>
    <property type="project" value="UniProtKB-UniPathway"/>
</dbReference>
<comment type="cofactor">
    <cofactor evidence="13">
        <name>Mg(2+)</name>
        <dbReference type="ChEBI" id="CHEBI:18420"/>
    </cofactor>
    <text evidence="13">Binds 1 Mg(2+) ion per subunit.</text>
</comment>
<evidence type="ECO:0000256" key="2">
    <source>
        <dbReference type="ARBA" id="ARBA00004974"/>
    </source>
</evidence>
<dbReference type="GO" id="GO:0005739">
    <property type="term" value="C:mitochondrion"/>
    <property type="evidence" value="ECO:0007669"/>
    <property type="project" value="UniProtKB-SubCell"/>
</dbReference>
<dbReference type="InterPro" id="IPR000399">
    <property type="entry name" value="TPP-bd_CS"/>
</dbReference>
<dbReference type="OrthoDB" id="16262at2759"/>